<evidence type="ECO:0000256" key="1">
    <source>
        <dbReference type="ARBA" id="ARBA00023242"/>
    </source>
</evidence>
<evidence type="ECO:0000259" key="3">
    <source>
        <dbReference type="Pfam" id="PF04082"/>
    </source>
</evidence>
<organism evidence="4 5">
    <name type="scientific">Pichia angusta</name>
    <name type="common">Yeast</name>
    <name type="synonym">Hansenula polymorpha</name>
    <dbReference type="NCBI Taxonomy" id="870730"/>
    <lineage>
        <taxon>Eukaryota</taxon>
        <taxon>Fungi</taxon>
        <taxon>Dikarya</taxon>
        <taxon>Ascomycota</taxon>
        <taxon>Saccharomycotina</taxon>
        <taxon>Pichiomycetes</taxon>
        <taxon>Pichiales</taxon>
        <taxon>Pichiaceae</taxon>
        <taxon>Ogataea</taxon>
    </lineage>
</organism>
<feature type="transmembrane region" description="Helical" evidence="2">
    <location>
        <begin position="6"/>
        <end position="25"/>
    </location>
</feature>
<protein>
    <recommendedName>
        <fullName evidence="3">Xylanolytic transcriptional activator regulatory domain-containing protein</fullName>
    </recommendedName>
</protein>
<dbReference type="EMBL" id="JAHLVD010000026">
    <property type="protein sequence ID" value="KAG7844977.1"/>
    <property type="molecule type" value="Genomic_DNA"/>
</dbReference>
<keyword evidence="1" id="KW-0539">Nucleus</keyword>
<evidence type="ECO:0000256" key="2">
    <source>
        <dbReference type="SAM" id="Phobius"/>
    </source>
</evidence>
<sequence>MATNAKAAKLFNAILYLIFAIAIRFSGIHPERPHKISIELKPGIEEDLFHSAYETASKLSLEWQSLESTQSWVLITFSLRAAHRQTSSYTSLGLLVECVKECCSRLISLLRQTGTKSMKRSKPKGCSG</sequence>
<dbReference type="InterPro" id="IPR007219">
    <property type="entry name" value="XnlR_reg_dom"/>
</dbReference>
<keyword evidence="2" id="KW-0472">Membrane</keyword>
<evidence type="ECO:0000313" key="4">
    <source>
        <dbReference type="EMBL" id="KAG7844977.1"/>
    </source>
</evidence>
<feature type="domain" description="Xylanolytic transcriptional activator regulatory" evidence="3">
    <location>
        <begin position="5"/>
        <end position="99"/>
    </location>
</feature>
<reference evidence="4 5" key="1">
    <citation type="journal article" date="2021" name="G3 (Bethesda)">
        <title>Genomic diversity, chromosomal rearrangements, and interspecies hybridization in the ogataea polymorpha species complex.</title>
        <authorList>
            <person name="Hanson S.J."/>
            <person name="Cinneide E.O."/>
            <person name="Salzberg L.I."/>
            <person name="Wolfe K.H."/>
            <person name="McGowan J."/>
            <person name="Fitzpatrick D.A."/>
            <person name="Matlin K."/>
        </authorList>
    </citation>
    <scope>NUCLEOTIDE SEQUENCE [LARGE SCALE GENOMIC DNA]</scope>
    <source>
        <strain evidence="4">51-138</strain>
    </source>
</reference>
<dbReference type="Pfam" id="PF04082">
    <property type="entry name" value="Fungal_trans"/>
    <property type="match status" value="1"/>
</dbReference>
<gene>
    <name evidence="4" type="ORF">KL940_005390</name>
</gene>
<keyword evidence="2" id="KW-0812">Transmembrane</keyword>
<keyword evidence="5" id="KW-1185">Reference proteome</keyword>
<dbReference type="CDD" id="cd12148">
    <property type="entry name" value="fungal_TF_MHR"/>
    <property type="match status" value="1"/>
</dbReference>
<keyword evidence="2" id="KW-1133">Transmembrane helix</keyword>
<accession>A0ABQ7RP96</accession>
<proteinExistence type="predicted"/>
<name>A0ABQ7RP96_PICAN</name>
<evidence type="ECO:0000313" key="5">
    <source>
        <dbReference type="Proteomes" id="UP001197328"/>
    </source>
</evidence>
<comment type="caution">
    <text evidence="4">The sequence shown here is derived from an EMBL/GenBank/DDBJ whole genome shotgun (WGS) entry which is preliminary data.</text>
</comment>
<dbReference type="Proteomes" id="UP001197328">
    <property type="component" value="Unassembled WGS sequence"/>
</dbReference>